<protein>
    <submittedName>
        <fullName evidence="1">Variable outer membrane protein</fullName>
    </submittedName>
</protein>
<sequence>MVIAAKLAKSNDGNVGAAPKDETIAGAIALRAYWGLRMVRLLILVMLMLKELLLLRLKEQQ</sequence>
<organism evidence="1">
    <name type="scientific">Borrelia hermsii MTW</name>
    <dbReference type="NCBI Taxonomy" id="1313291"/>
    <lineage>
        <taxon>Bacteria</taxon>
        <taxon>Pseudomonadati</taxon>
        <taxon>Spirochaetota</taxon>
        <taxon>Spirochaetia</taxon>
        <taxon>Spirochaetales</taxon>
        <taxon>Borreliaceae</taxon>
        <taxon>Borrelia</taxon>
    </lineage>
</organism>
<geneLocation type="plasmid" evidence="1">
    <name>unnamed</name>
</geneLocation>
<dbReference type="AlphaFoldDB" id="W5T513"/>
<proteinExistence type="predicted"/>
<dbReference type="HOGENOM" id="CLU_2913313_0_0_12"/>
<dbReference type="EMBL" id="CP005685">
    <property type="protein sequence ID" value="AHH14430.1"/>
    <property type="molecule type" value="Genomic_DNA"/>
</dbReference>
<name>W5T513_BORHE</name>
<accession>W5T513</accession>
<gene>
    <name evidence="1" type="ORF">BHW_0123400</name>
</gene>
<keyword evidence="1" id="KW-0614">Plasmid</keyword>
<evidence type="ECO:0000313" key="1">
    <source>
        <dbReference type="EMBL" id="AHH14430.1"/>
    </source>
</evidence>
<reference evidence="1" key="1">
    <citation type="submission" date="2013-04" db="EMBL/GenBank/DDBJ databases">
        <title>Comparative Genomics of Relapsing Fever Spirochetes.</title>
        <authorList>
            <person name="Schwan T.G."/>
            <person name="Raffel S.J."/>
            <person name="Porcella S.F."/>
            <person name="Martens C.A."/>
            <person name="Bruno D.P."/>
            <person name="Ricklefs S.M."/>
            <person name="Barbian K.B."/>
        </authorList>
    </citation>
    <scope>NUCLEOTIDE SEQUENCE</scope>
    <source>
        <strain evidence="1">MTW</strain>
        <plasmid evidence="1">unnamed</plasmid>
    </source>
</reference>